<proteinExistence type="predicted"/>
<comment type="caution">
    <text evidence="10">The sequence shown here is derived from an EMBL/GenBank/DDBJ whole genome shotgun (WGS) entry which is preliminary data.</text>
</comment>
<comment type="catalytic activity">
    <reaction evidence="1">
        <text>[E2 ubiquitin-conjugating enzyme]-S-ubiquitinyl-L-cysteine + [acceptor protein]-L-lysine = [E2 ubiquitin-conjugating enzyme]-L-cysteine + [acceptor protein]-N(6)-ubiquitinyl-L-lysine.</text>
        <dbReference type="EC" id="2.3.2.31"/>
    </reaction>
</comment>
<dbReference type="CDD" id="cd20335">
    <property type="entry name" value="BRcat_RBR"/>
    <property type="match status" value="1"/>
</dbReference>
<keyword evidence="6" id="KW-0863">Zinc-finger</keyword>
<evidence type="ECO:0000259" key="9">
    <source>
        <dbReference type="PROSITE" id="PS51873"/>
    </source>
</evidence>
<name>A0A9P4TZM6_9PEZI</name>
<dbReference type="SUPFAM" id="SSF57850">
    <property type="entry name" value="RING/U-box"/>
    <property type="match status" value="3"/>
</dbReference>
<dbReference type="EMBL" id="MU007024">
    <property type="protein sequence ID" value="KAF2432679.1"/>
    <property type="molecule type" value="Genomic_DNA"/>
</dbReference>
<protein>
    <recommendedName>
        <fullName evidence="2">RBR-type E3 ubiquitin transferase</fullName>
        <ecNumber evidence="2">2.3.2.31</ecNumber>
    </recommendedName>
</protein>
<evidence type="ECO:0000313" key="10">
    <source>
        <dbReference type="EMBL" id="KAF2432679.1"/>
    </source>
</evidence>
<organism evidence="10 11">
    <name type="scientific">Tothia fuscella</name>
    <dbReference type="NCBI Taxonomy" id="1048955"/>
    <lineage>
        <taxon>Eukaryota</taxon>
        <taxon>Fungi</taxon>
        <taxon>Dikarya</taxon>
        <taxon>Ascomycota</taxon>
        <taxon>Pezizomycotina</taxon>
        <taxon>Dothideomycetes</taxon>
        <taxon>Pleosporomycetidae</taxon>
        <taxon>Venturiales</taxon>
        <taxon>Cylindrosympodiaceae</taxon>
        <taxon>Tothia</taxon>
    </lineage>
</organism>
<dbReference type="AlphaFoldDB" id="A0A9P4TZM6"/>
<dbReference type="EC" id="2.3.2.31" evidence="2"/>
<accession>A0A9P4TZM6</accession>
<keyword evidence="8" id="KW-0862">Zinc</keyword>
<dbReference type="GO" id="GO:0008270">
    <property type="term" value="F:zinc ion binding"/>
    <property type="evidence" value="ECO:0007669"/>
    <property type="project" value="UniProtKB-KW"/>
</dbReference>
<dbReference type="Pfam" id="PF01485">
    <property type="entry name" value="IBR"/>
    <property type="match status" value="1"/>
</dbReference>
<dbReference type="GO" id="GO:0016567">
    <property type="term" value="P:protein ubiquitination"/>
    <property type="evidence" value="ECO:0007669"/>
    <property type="project" value="InterPro"/>
</dbReference>
<dbReference type="PANTHER" id="PTHR11685">
    <property type="entry name" value="RBR FAMILY RING FINGER AND IBR DOMAIN-CONTAINING"/>
    <property type="match status" value="1"/>
</dbReference>
<dbReference type="InterPro" id="IPR013083">
    <property type="entry name" value="Znf_RING/FYVE/PHD"/>
</dbReference>
<dbReference type="PROSITE" id="PS51873">
    <property type="entry name" value="TRIAD"/>
    <property type="match status" value="1"/>
</dbReference>
<keyword evidence="7" id="KW-0833">Ubl conjugation pathway</keyword>
<dbReference type="Gene3D" id="1.20.120.1750">
    <property type="match status" value="1"/>
</dbReference>
<gene>
    <name evidence="10" type="ORF">EJ08DRAFT_585096</name>
</gene>
<feature type="domain" description="RING-type" evidence="9">
    <location>
        <begin position="8"/>
        <end position="222"/>
    </location>
</feature>
<reference evidence="10" key="1">
    <citation type="journal article" date="2020" name="Stud. Mycol.">
        <title>101 Dothideomycetes genomes: a test case for predicting lifestyles and emergence of pathogens.</title>
        <authorList>
            <person name="Haridas S."/>
            <person name="Albert R."/>
            <person name="Binder M."/>
            <person name="Bloem J."/>
            <person name="Labutti K."/>
            <person name="Salamov A."/>
            <person name="Andreopoulos B."/>
            <person name="Baker S."/>
            <person name="Barry K."/>
            <person name="Bills G."/>
            <person name="Bluhm B."/>
            <person name="Cannon C."/>
            <person name="Castanera R."/>
            <person name="Culley D."/>
            <person name="Daum C."/>
            <person name="Ezra D."/>
            <person name="Gonzalez J."/>
            <person name="Henrissat B."/>
            <person name="Kuo A."/>
            <person name="Liang C."/>
            <person name="Lipzen A."/>
            <person name="Lutzoni F."/>
            <person name="Magnuson J."/>
            <person name="Mondo S."/>
            <person name="Nolan M."/>
            <person name="Ohm R."/>
            <person name="Pangilinan J."/>
            <person name="Park H.-J."/>
            <person name="Ramirez L."/>
            <person name="Alfaro M."/>
            <person name="Sun H."/>
            <person name="Tritt A."/>
            <person name="Yoshinaga Y."/>
            <person name="Zwiers L.-H."/>
            <person name="Turgeon B."/>
            <person name="Goodwin S."/>
            <person name="Spatafora J."/>
            <person name="Crous P."/>
            <person name="Grigoriev I."/>
        </authorList>
    </citation>
    <scope>NUCLEOTIDE SEQUENCE</scope>
    <source>
        <strain evidence="10">CBS 130266</strain>
    </source>
</reference>
<evidence type="ECO:0000256" key="4">
    <source>
        <dbReference type="ARBA" id="ARBA00022723"/>
    </source>
</evidence>
<keyword evidence="11" id="KW-1185">Reference proteome</keyword>
<dbReference type="InterPro" id="IPR002867">
    <property type="entry name" value="IBR_dom"/>
</dbReference>
<dbReference type="SMART" id="SM00647">
    <property type="entry name" value="IBR"/>
    <property type="match status" value="2"/>
</dbReference>
<keyword evidence="3" id="KW-0808">Transferase</keyword>
<dbReference type="Pfam" id="PF22191">
    <property type="entry name" value="IBR_1"/>
    <property type="match status" value="1"/>
</dbReference>
<dbReference type="OrthoDB" id="1431934at2759"/>
<sequence length="223" mass="25302">MVINCRVEWVECVTCGEDEIPYLEFSIPITSTCTHDRQTCKACTQRWISTKLDKGDWDKINCPGDCPATLQPEDMRNLATPEQLERYQHLSFRSALGNMPDFVWCMAPGCDSGQIHTQEDGTILNCVACNSKSCVDCNRLWHEGETCEDYKLRTGTTEDHEKASEAEVLKISKECPGCKMRLQKEGGCEHITCECNYQFCWLCLVSYIDINKDGAFAHKPTCM</sequence>
<evidence type="ECO:0000256" key="2">
    <source>
        <dbReference type="ARBA" id="ARBA00012251"/>
    </source>
</evidence>
<dbReference type="Proteomes" id="UP000800235">
    <property type="component" value="Unassembled WGS sequence"/>
</dbReference>
<dbReference type="InterPro" id="IPR044066">
    <property type="entry name" value="TRIAD_supradom"/>
</dbReference>
<evidence type="ECO:0000256" key="7">
    <source>
        <dbReference type="ARBA" id="ARBA00022786"/>
    </source>
</evidence>
<evidence type="ECO:0000256" key="3">
    <source>
        <dbReference type="ARBA" id="ARBA00022679"/>
    </source>
</evidence>
<evidence type="ECO:0000256" key="1">
    <source>
        <dbReference type="ARBA" id="ARBA00001798"/>
    </source>
</evidence>
<dbReference type="InterPro" id="IPR031127">
    <property type="entry name" value="E3_UB_ligase_RBR"/>
</dbReference>
<keyword evidence="5" id="KW-0677">Repeat</keyword>
<evidence type="ECO:0000256" key="8">
    <source>
        <dbReference type="ARBA" id="ARBA00022833"/>
    </source>
</evidence>
<evidence type="ECO:0000256" key="5">
    <source>
        <dbReference type="ARBA" id="ARBA00022737"/>
    </source>
</evidence>
<keyword evidence="4" id="KW-0479">Metal-binding</keyword>
<evidence type="ECO:0000313" key="11">
    <source>
        <dbReference type="Proteomes" id="UP000800235"/>
    </source>
</evidence>
<evidence type="ECO:0000256" key="6">
    <source>
        <dbReference type="ARBA" id="ARBA00022771"/>
    </source>
</evidence>
<dbReference type="GO" id="GO:0061630">
    <property type="term" value="F:ubiquitin protein ligase activity"/>
    <property type="evidence" value="ECO:0007669"/>
    <property type="project" value="UniProtKB-EC"/>
</dbReference>
<dbReference type="Gene3D" id="3.30.40.10">
    <property type="entry name" value="Zinc/RING finger domain, C3HC4 (zinc finger)"/>
    <property type="match status" value="1"/>
</dbReference>